<dbReference type="EMBL" id="QTJU01000002">
    <property type="protein sequence ID" value="RFM28487.1"/>
    <property type="molecule type" value="Genomic_DNA"/>
</dbReference>
<comment type="caution">
    <text evidence="1">The sequence shown here is derived from an EMBL/GenBank/DDBJ whole genome shotgun (WGS) entry which is preliminary data.</text>
</comment>
<keyword evidence="2" id="KW-1185">Reference proteome</keyword>
<sequence length="78" mass="9293">MNVENYGQPEIEQVLSKARNVRKEIGEYEAHTVNDEDKNLTVMLTNGRIRLYSEEIQYRNNLIPERIRDIAIRFQSNR</sequence>
<proteinExistence type="predicted"/>
<gene>
    <name evidence="1" type="ORF">DXN05_06680</name>
</gene>
<dbReference type="AlphaFoldDB" id="A0A3E1NKQ9"/>
<reference evidence="1 2" key="1">
    <citation type="submission" date="2018-08" db="EMBL/GenBank/DDBJ databases">
        <title>Chitinophagaceae sp. K23C18032701, a novel bacterium isolated from forest soil.</title>
        <authorList>
            <person name="Wang C."/>
        </authorList>
    </citation>
    <scope>NUCLEOTIDE SEQUENCE [LARGE SCALE GENOMIC DNA]</scope>
    <source>
        <strain evidence="1 2">K23C18032701</strain>
    </source>
</reference>
<protein>
    <submittedName>
        <fullName evidence="1">Uncharacterized protein</fullName>
    </submittedName>
</protein>
<name>A0A3E1NKQ9_9BACT</name>
<organism evidence="1 2">
    <name type="scientific">Deminuibacter soli</name>
    <dbReference type="NCBI Taxonomy" id="2291815"/>
    <lineage>
        <taxon>Bacteria</taxon>
        <taxon>Pseudomonadati</taxon>
        <taxon>Bacteroidota</taxon>
        <taxon>Chitinophagia</taxon>
        <taxon>Chitinophagales</taxon>
        <taxon>Chitinophagaceae</taxon>
        <taxon>Deminuibacter</taxon>
    </lineage>
</organism>
<accession>A0A3E1NKQ9</accession>
<dbReference type="Proteomes" id="UP000261284">
    <property type="component" value="Unassembled WGS sequence"/>
</dbReference>
<evidence type="ECO:0000313" key="1">
    <source>
        <dbReference type="EMBL" id="RFM28487.1"/>
    </source>
</evidence>
<evidence type="ECO:0000313" key="2">
    <source>
        <dbReference type="Proteomes" id="UP000261284"/>
    </source>
</evidence>